<accession>A0A3A9ZCD6</accession>
<reference evidence="2 3" key="1">
    <citation type="journal article" date="2014" name="Int. J. Syst. Evol. Microbiol.">
        <title>Streptomyces hoynatensis sp. nov., isolated from deep marine sediment.</title>
        <authorList>
            <person name="Veyisoglu A."/>
            <person name="Sahin N."/>
        </authorList>
    </citation>
    <scope>NUCLEOTIDE SEQUENCE [LARGE SCALE GENOMIC DNA]</scope>
    <source>
        <strain evidence="2 3">KCTC 29097</strain>
    </source>
</reference>
<evidence type="ECO:0000313" key="3">
    <source>
        <dbReference type="Proteomes" id="UP000272474"/>
    </source>
</evidence>
<organism evidence="2 3">
    <name type="scientific">Streptomyces hoynatensis</name>
    <dbReference type="NCBI Taxonomy" id="1141874"/>
    <lineage>
        <taxon>Bacteria</taxon>
        <taxon>Bacillati</taxon>
        <taxon>Actinomycetota</taxon>
        <taxon>Actinomycetes</taxon>
        <taxon>Kitasatosporales</taxon>
        <taxon>Streptomycetaceae</taxon>
        <taxon>Streptomyces</taxon>
    </lineage>
</organism>
<dbReference type="AlphaFoldDB" id="A0A3A9ZCD6"/>
<dbReference type="EMBL" id="RBAL01000002">
    <property type="protein sequence ID" value="RKN45779.1"/>
    <property type="molecule type" value="Genomic_DNA"/>
</dbReference>
<gene>
    <name evidence="2" type="ORF">D7294_04810</name>
</gene>
<dbReference type="Proteomes" id="UP000272474">
    <property type="component" value="Unassembled WGS sequence"/>
</dbReference>
<name>A0A3A9ZCD6_9ACTN</name>
<feature type="region of interest" description="Disordered" evidence="1">
    <location>
        <begin position="20"/>
        <end position="86"/>
    </location>
</feature>
<sequence length="102" mass="10181">MSGTLGIPGALGALALLTGCGSTLPETPQPPPPAGAEPSDAPSEGWGGELGPSAEVGLSGLPPEEPLPPWRHGEEETYPGCPPEVTAEAHDGVVLCAYLTTD</sequence>
<keyword evidence="3" id="KW-1185">Reference proteome</keyword>
<comment type="caution">
    <text evidence="2">The sequence shown here is derived from an EMBL/GenBank/DDBJ whole genome shotgun (WGS) entry which is preliminary data.</text>
</comment>
<evidence type="ECO:0000256" key="1">
    <source>
        <dbReference type="SAM" id="MobiDB-lite"/>
    </source>
</evidence>
<proteinExistence type="predicted"/>
<protein>
    <submittedName>
        <fullName evidence="2">Uncharacterized protein</fullName>
    </submittedName>
</protein>
<evidence type="ECO:0000313" key="2">
    <source>
        <dbReference type="EMBL" id="RKN45779.1"/>
    </source>
</evidence>
<dbReference type="RefSeq" id="WP_120675823.1">
    <property type="nucleotide sequence ID" value="NZ_RBAL01000002.1"/>
</dbReference>